<dbReference type="InterPro" id="IPR016071">
    <property type="entry name" value="Staphylococal_nuclease_OB-fold"/>
</dbReference>
<feature type="domain" description="TNase-like" evidence="1">
    <location>
        <begin position="536"/>
        <end position="679"/>
    </location>
</feature>
<dbReference type="SUPFAM" id="SSF50199">
    <property type="entry name" value="Staphylococcal nuclease"/>
    <property type="match status" value="4"/>
</dbReference>
<dbReference type="VEuPathDB" id="GiardiaDB:QR46_1445"/>
<dbReference type="Gene3D" id="2.40.50.90">
    <property type="match status" value="5"/>
</dbReference>
<dbReference type="OrthoDB" id="10023235at2759"/>
<dbReference type="AlphaFoldDB" id="A0A132NWX2"/>
<dbReference type="GO" id="GO:0004519">
    <property type="term" value="F:endonuclease activity"/>
    <property type="evidence" value="ECO:0007669"/>
    <property type="project" value="UniProtKB-KW"/>
</dbReference>
<proteinExistence type="predicted"/>
<reference evidence="2 3" key="1">
    <citation type="journal article" date="2015" name="Mol. Biochem. Parasitol.">
        <title>Identification of polymorphic genes for use in assemblage B genotyping assays through comparative genomics of multiple assemblage B Giardia duodenalis isolates.</title>
        <authorList>
            <person name="Wielinga C."/>
            <person name="Thompson R.C."/>
            <person name="Monis P."/>
            <person name="Ryan U."/>
        </authorList>
    </citation>
    <scope>NUCLEOTIDE SEQUENCE [LARGE SCALE GENOMIC DNA]</scope>
    <source>
        <strain evidence="2 3">BAH15c1</strain>
    </source>
</reference>
<evidence type="ECO:0000259" key="1">
    <source>
        <dbReference type="PROSITE" id="PS50830"/>
    </source>
</evidence>
<dbReference type="Pfam" id="PF00565">
    <property type="entry name" value="SNase"/>
    <property type="match status" value="1"/>
</dbReference>
<accession>A0A132NWX2</accession>
<organism evidence="2 3">
    <name type="scientific">Giardia duodenalis assemblage B</name>
    <dbReference type="NCBI Taxonomy" id="1394984"/>
    <lineage>
        <taxon>Eukaryota</taxon>
        <taxon>Metamonada</taxon>
        <taxon>Diplomonadida</taxon>
        <taxon>Hexamitidae</taxon>
        <taxon>Giardiinae</taxon>
        <taxon>Giardia</taxon>
    </lineage>
</organism>
<dbReference type="PANTHER" id="PTHR12302">
    <property type="entry name" value="EBNA2 BINDING PROTEIN P100"/>
    <property type="match status" value="1"/>
</dbReference>
<sequence>MGGSRTTVRVRAVYGADSLSVLDEKGELMTVVLCGIQAPKYNSKDPSASEAYGYFAREFLRKKLAGHRIQLEIIKELQANPRRVIAHAFIAKAYINEEVLLAGWGTVIDTYVSQYTKKYLSQLRGSLDLSSLTEEEVLNVARLSEQQESPKSNETRLVEAQLKAKFIKHSGMHAGNERFSLAPVMVDTPVSQLLTQYKGQELLGSIEHVKDADYFITMVQLEENPLTCIKIPCKPFGIMAASESGPLTSCAQEAQEHAVNLLSGKTVRLTPMLSSGNSLSCKVTVCTSGAEDKDYVHALLSKGYAKTVGWMLDTDTSVAKLYNKAEEIARSKCLGVWKNSDQETVSKEISAGDLKKNKQYNGTVIDVPSSDSIVIRLADGSSLRAWFSSLLTPRCIISKNSSEVEEAGFNLREYLRKNYVGRHVVAKLDYLRDPPQPKEDLSSRPYFSIYLQETESNIALDLIKNTSCRVVRHPVAETNRSRDYALMLEAESENQAEKNQESNAQTTKRMLKVIDYSSFAGTNNAQIQNLAREHNGCYQAVVDSVLSGSRFKIYMSNMRGFLQVALITLAGVMTPSVKRREAFSMEALGYAKSILLMKDIKVTFTGVVEKHTNALFARVSFVCKDGQEKDFSGSLLENGFGELVKGKAASESGLSPAHLHKYAALESEAKKKRVGLFKYYIDYKESIVSSPGSWTFPEKHEIHGLQFLDDGAFVFRLKGSEEITITKEMLDKAGAKALCEESTIFVKQIVIYYDKDTDEYWRARIESLPPSASDKEQHENRNCVHIHLLDIGRDVFLDDITNLYAPVPNELLVLKPTTAMAKLALLQYPRKGAADKNLADQEFFDYVRRSVVGVDLICYSCGYDRDGLMNVFLFTEDTESIEIEEPNEPPIDVAASITGKVISNGLAKLISDEDIPSNADMYYEILMDIEKEAFHSRKGLWK</sequence>
<comment type="caution">
    <text evidence="2">The sequence shown here is derived from an EMBL/GenBank/DDBJ whole genome shotgun (WGS) entry which is preliminary data.</text>
</comment>
<dbReference type="PANTHER" id="PTHR12302:SF2">
    <property type="entry name" value="STAPHYLOCOCCAL NUCLEASE DOMAIN-CONTAINING PROTEIN 1"/>
    <property type="match status" value="1"/>
</dbReference>
<dbReference type="Proteomes" id="UP000070089">
    <property type="component" value="Unassembled WGS sequence"/>
</dbReference>
<dbReference type="EMBL" id="JXTI01000029">
    <property type="protein sequence ID" value="KWX14560.1"/>
    <property type="molecule type" value="Genomic_DNA"/>
</dbReference>
<dbReference type="GO" id="GO:0016787">
    <property type="term" value="F:hydrolase activity"/>
    <property type="evidence" value="ECO:0007669"/>
    <property type="project" value="UniProtKB-KW"/>
</dbReference>
<dbReference type="SMART" id="SM00318">
    <property type="entry name" value="SNc"/>
    <property type="match status" value="2"/>
</dbReference>
<evidence type="ECO:0000313" key="3">
    <source>
        <dbReference type="Proteomes" id="UP000070089"/>
    </source>
</evidence>
<dbReference type="PROSITE" id="PS50830">
    <property type="entry name" value="TNASE_3"/>
    <property type="match status" value="2"/>
</dbReference>
<dbReference type="InterPro" id="IPR035437">
    <property type="entry name" value="SNase_OB-fold_sf"/>
</dbReference>
<feature type="domain" description="TNase-like" evidence="1">
    <location>
        <begin position="4"/>
        <end position="160"/>
    </location>
</feature>
<protein>
    <submittedName>
        <fullName evidence="2">Putative transcription factor</fullName>
    </submittedName>
</protein>
<gene>
    <name evidence="2" type="ORF">QR46_1445</name>
</gene>
<name>A0A132NWX2_GIAIN</name>
<evidence type="ECO:0000313" key="2">
    <source>
        <dbReference type="EMBL" id="KWX14560.1"/>
    </source>
</evidence>